<sequence length="217" mass="24744">MKIQVANEDIDLLPQKAFLWQRQKLLGLSDVHLGKAESYQHAGVPMPSGAHRDDLNLIADLIDRHGIEHVVILGDWIHDKHSLSELVVRDLNSFFAAYRNVQWSLILGNHERASHELLKRFPFQMVIEDMEIGPFLFTHGHKYKKVPQFQIQGHTHPLVRIHEGPLKLKLPCFHLEKNCLTIPAFGSLTGGYVIRPGKNDRVFAIGSDSIFEVDTRP</sequence>
<evidence type="ECO:0000313" key="3">
    <source>
        <dbReference type="Proteomes" id="UP000830116"/>
    </source>
</evidence>
<dbReference type="GO" id="GO:0016874">
    <property type="term" value="F:ligase activity"/>
    <property type="evidence" value="ECO:0007669"/>
    <property type="project" value="UniProtKB-KW"/>
</dbReference>
<dbReference type="InterPro" id="IPR026336">
    <property type="entry name" value="PdeM-like"/>
</dbReference>
<dbReference type="EMBL" id="CP093442">
    <property type="protein sequence ID" value="UOF00532.1"/>
    <property type="molecule type" value="Genomic_DNA"/>
</dbReference>
<dbReference type="InterPro" id="IPR004843">
    <property type="entry name" value="Calcineurin-like_PHP"/>
</dbReference>
<dbReference type="InterPro" id="IPR029052">
    <property type="entry name" value="Metallo-depent_PP-like"/>
</dbReference>
<reference evidence="2" key="1">
    <citation type="submission" date="2022-03" db="EMBL/GenBank/DDBJ databases">
        <title>Genome Identification and Characterization of new species Bdellovibrio reynosense LBG001 sp. nov. from a Mexico soil sample.</title>
        <authorList>
            <person name="Camilli A."/>
            <person name="Ajao Y."/>
            <person name="Guo X."/>
        </authorList>
    </citation>
    <scope>NUCLEOTIDE SEQUENCE</scope>
    <source>
        <strain evidence="2">LBG001</strain>
    </source>
</reference>
<dbReference type="Proteomes" id="UP000830116">
    <property type="component" value="Chromosome"/>
</dbReference>
<dbReference type="NCBIfam" id="TIGR04123">
    <property type="entry name" value="P_estr_lig_assc"/>
    <property type="match status" value="1"/>
</dbReference>
<keyword evidence="2" id="KW-0540">Nuclease</keyword>
<dbReference type="RefSeq" id="WP_243536590.1">
    <property type="nucleotide sequence ID" value="NZ_CP093442.1"/>
</dbReference>
<keyword evidence="2" id="KW-0378">Hydrolase</keyword>
<dbReference type="PANTHER" id="PTHR39323">
    <property type="entry name" value="BLR1149 PROTEIN"/>
    <property type="match status" value="1"/>
</dbReference>
<dbReference type="SUPFAM" id="SSF56300">
    <property type="entry name" value="Metallo-dependent phosphatases"/>
    <property type="match status" value="1"/>
</dbReference>
<dbReference type="GO" id="GO:0004519">
    <property type="term" value="F:endonuclease activity"/>
    <property type="evidence" value="ECO:0007669"/>
    <property type="project" value="UniProtKB-KW"/>
</dbReference>
<dbReference type="Pfam" id="PF00149">
    <property type="entry name" value="Metallophos"/>
    <property type="match status" value="1"/>
</dbReference>
<evidence type="ECO:0000259" key="1">
    <source>
        <dbReference type="Pfam" id="PF00149"/>
    </source>
</evidence>
<accession>A0ABY4C6B9</accession>
<organism evidence="2 3">
    <name type="scientific">Bdellovibrio reynosensis</name>
    <dbReference type="NCBI Taxonomy" id="2835041"/>
    <lineage>
        <taxon>Bacteria</taxon>
        <taxon>Pseudomonadati</taxon>
        <taxon>Bdellovibrionota</taxon>
        <taxon>Bdellovibrionia</taxon>
        <taxon>Bdellovibrionales</taxon>
        <taxon>Pseudobdellovibrionaceae</taxon>
        <taxon>Bdellovibrio</taxon>
    </lineage>
</organism>
<keyword evidence="2" id="KW-0255">Endonuclease</keyword>
<dbReference type="Gene3D" id="3.60.21.10">
    <property type="match status" value="1"/>
</dbReference>
<proteinExistence type="predicted"/>
<dbReference type="PANTHER" id="PTHR39323:SF1">
    <property type="entry name" value="BLR1149 PROTEIN"/>
    <property type="match status" value="1"/>
</dbReference>
<keyword evidence="3" id="KW-1185">Reference proteome</keyword>
<gene>
    <name evidence="2" type="primary">pdeM</name>
    <name evidence="2" type="ORF">MNR06_12565</name>
</gene>
<dbReference type="PIRSF" id="PIRSF000887">
    <property type="entry name" value="Pesterase_MJ0037"/>
    <property type="match status" value="1"/>
</dbReference>
<evidence type="ECO:0000313" key="2">
    <source>
        <dbReference type="EMBL" id="UOF00532.1"/>
    </source>
</evidence>
<dbReference type="InterPro" id="IPR024173">
    <property type="entry name" value="Pesterase_MJ0037-like"/>
</dbReference>
<name>A0ABY4C6B9_9BACT</name>
<dbReference type="GO" id="GO:0016787">
    <property type="term" value="F:hydrolase activity"/>
    <property type="evidence" value="ECO:0007669"/>
    <property type="project" value="UniProtKB-KW"/>
</dbReference>
<protein>
    <submittedName>
        <fullName evidence="2">Ligase-associated DNA damage response endonuclease PdeM</fullName>
        <ecNumber evidence="2">3.1.-.-</ecNumber>
    </submittedName>
</protein>
<dbReference type="EC" id="3.1.-.-" evidence="2"/>
<feature type="domain" description="Calcineurin-like phosphoesterase" evidence="1">
    <location>
        <begin position="24"/>
        <end position="163"/>
    </location>
</feature>
<keyword evidence="2" id="KW-0436">Ligase</keyword>